<sequence length="76" mass="8998">MVECDLSLFVCPQLFVQFKYHLKIMAKNKQSGMFKVARDADIADIERYLTHQQLFYRIEQHPQFKCVFVLEQANGV</sequence>
<dbReference type="AlphaFoldDB" id="A0A244CWL0"/>
<dbReference type="EMBL" id="MWPV01000001">
    <property type="protein sequence ID" value="OUL59816.1"/>
    <property type="molecule type" value="Genomic_DNA"/>
</dbReference>
<gene>
    <name evidence="1" type="ORF">B1199_05060</name>
</gene>
<accession>A0A244CWL0</accession>
<evidence type="ECO:0000313" key="2">
    <source>
        <dbReference type="Proteomes" id="UP000194841"/>
    </source>
</evidence>
<proteinExistence type="predicted"/>
<comment type="caution">
    <text evidence="1">The sequence shown here is derived from an EMBL/GenBank/DDBJ whole genome shotgun (WGS) entry which is preliminary data.</text>
</comment>
<name>A0A244CWL0_PSEDV</name>
<evidence type="ECO:0000313" key="1">
    <source>
        <dbReference type="EMBL" id="OUL59816.1"/>
    </source>
</evidence>
<protein>
    <submittedName>
        <fullName evidence="1">Uncharacterized protein</fullName>
    </submittedName>
</protein>
<reference evidence="1 2" key="1">
    <citation type="submission" date="2017-02" db="EMBL/GenBank/DDBJ databases">
        <title>Pseudoalteromonas ulvae TC14 Genome.</title>
        <authorList>
            <person name="Molmeret M."/>
        </authorList>
    </citation>
    <scope>NUCLEOTIDE SEQUENCE [LARGE SCALE GENOMIC DNA]</scope>
    <source>
        <strain evidence="1">TC14</strain>
    </source>
</reference>
<keyword evidence="2" id="KW-1185">Reference proteome</keyword>
<dbReference type="Proteomes" id="UP000194841">
    <property type="component" value="Unassembled WGS sequence"/>
</dbReference>
<organism evidence="1 2">
    <name type="scientific">Pseudoalteromonas ulvae</name>
    <dbReference type="NCBI Taxonomy" id="107327"/>
    <lineage>
        <taxon>Bacteria</taxon>
        <taxon>Pseudomonadati</taxon>
        <taxon>Pseudomonadota</taxon>
        <taxon>Gammaproteobacteria</taxon>
        <taxon>Alteromonadales</taxon>
        <taxon>Pseudoalteromonadaceae</taxon>
        <taxon>Pseudoalteromonas</taxon>
    </lineage>
</organism>
<dbReference type="OrthoDB" id="6305596at2"/>